<dbReference type="GO" id="GO:0009055">
    <property type="term" value="F:electron transfer activity"/>
    <property type="evidence" value="ECO:0007669"/>
    <property type="project" value="TreeGrafter"/>
</dbReference>
<protein>
    <submittedName>
        <fullName evidence="8">Cytochrome bd ubiquinol oxidase subunit II</fullName>
    </submittedName>
</protein>
<evidence type="ECO:0000313" key="9">
    <source>
        <dbReference type="Proteomes" id="UP000006640"/>
    </source>
</evidence>
<dbReference type="eggNOG" id="COG1294">
    <property type="taxonomic scope" value="Bacteria"/>
</dbReference>
<evidence type="ECO:0000256" key="1">
    <source>
        <dbReference type="ARBA" id="ARBA00004651"/>
    </source>
</evidence>
<gene>
    <name evidence="8" type="ordered locus">Tbis_0737</name>
</gene>
<evidence type="ECO:0000256" key="4">
    <source>
        <dbReference type="ARBA" id="ARBA00022692"/>
    </source>
</evidence>
<dbReference type="GO" id="GO:0016682">
    <property type="term" value="F:oxidoreductase activity, acting on diphenols and related substances as donors, oxygen as acceptor"/>
    <property type="evidence" value="ECO:0007669"/>
    <property type="project" value="TreeGrafter"/>
</dbReference>
<organism evidence="8 9">
    <name type="scientific">Thermobispora bispora (strain ATCC 19993 / DSM 43833 / CBS 139.67 / JCM 10125 / KCTC 9307 / NBRC 14880 / R51)</name>
    <dbReference type="NCBI Taxonomy" id="469371"/>
    <lineage>
        <taxon>Bacteria</taxon>
        <taxon>Bacillati</taxon>
        <taxon>Actinomycetota</taxon>
        <taxon>Actinomycetes</taxon>
        <taxon>Streptosporangiales</taxon>
        <taxon>Streptosporangiaceae</taxon>
        <taxon>Thermobispora</taxon>
    </lineage>
</organism>
<comment type="subcellular location">
    <subcellularLocation>
        <location evidence="1">Cell membrane</location>
        <topology evidence="1">Multi-pass membrane protein</topology>
    </subcellularLocation>
</comment>
<feature type="transmembrane region" description="Helical" evidence="7">
    <location>
        <begin position="183"/>
        <end position="208"/>
    </location>
</feature>
<dbReference type="GO" id="GO:0005886">
    <property type="term" value="C:plasma membrane"/>
    <property type="evidence" value="ECO:0007669"/>
    <property type="project" value="UniProtKB-SubCell"/>
</dbReference>
<keyword evidence="9" id="KW-1185">Reference proteome</keyword>
<evidence type="ECO:0000313" key="8">
    <source>
        <dbReference type="EMBL" id="ADG87462.1"/>
    </source>
</evidence>
<keyword evidence="3" id="KW-1003">Cell membrane</keyword>
<evidence type="ECO:0000256" key="2">
    <source>
        <dbReference type="ARBA" id="ARBA00007543"/>
    </source>
</evidence>
<dbReference type="KEGG" id="tbi:Tbis_0737"/>
<dbReference type="AlphaFoldDB" id="D6Y5W6"/>
<name>D6Y5W6_THEBD</name>
<proteinExistence type="inferred from homology"/>
<feature type="transmembrane region" description="Helical" evidence="7">
    <location>
        <begin position="80"/>
        <end position="100"/>
    </location>
</feature>
<dbReference type="GO" id="GO:0070069">
    <property type="term" value="C:cytochrome complex"/>
    <property type="evidence" value="ECO:0007669"/>
    <property type="project" value="TreeGrafter"/>
</dbReference>
<reference evidence="8 9" key="1">
    <citation type="submission" date="2010-01" db="EMBL/GenBank/DDBJ databases">
        <title>The complete genome of Thermobispora bispora DSM 43833.</title>
        <authorList>
            <consortium name="US DOE Joint Genome Institute (JGI-PGF)"/>
            <person name="Lucas S."/>
            <person name="Copeland A."/>
            <person name="Lapidus A."/>
            <person name="Glavina del Rio T."/>
            <person name="Dalin E."/>
            <person name="Tice H."/>
            <person name="Bruce D."/>
            <person name="Goodwin L."/>
            <person name="Pitluck S."/>
            <person name="Kyrpides N."/>
            <person name="Mavromatis K."/>
            <person name="Ivanova N."/>
            <person name="Mikhailova N."/>
            <person name="Chertkov O."/>
            <person name="Brettin T."/>
            <person name="Detter J.C."/>
            <person name="Han C."/>
            <person name="Larimer F."/>
            <person name="Land M."/>
            <person name="Hauser L."/>
            <person name="Markowitz V."/>
            <person name="Cheng J.-F."/>
            <person name="Hugenholtz P."/>
            <person name="Woyke T."/>
            <person name="Wu D."/>
            <person name="Jando M."/>
            <person name="Schneider S."/>
            <person name="Klenk H.-P."/>
            <person name="Eisen J.A."/>
        </authorList>
    </citation>
    <scope>NUCLEOTIDE SEQUENCE [LARGE SCALE GENOMIC DNA]</scope>
    <source>
        <strain evidence="9">ATCC 19993 / DSM 43833 / CBS 139.67 / JCM 10125 / KCTC 9307 / NBRC 14880 / R51</strain>
    </source>
</reference>
<keyword evidence="6 7" id="KW-0472">Membrane</keyword>
<dbReference type="STRING" id="469371.Tbis_0737"/>
<feature type="transmembrane region" description="Helical" evidence="7">
    <location>
        <begin position="44"/>
        <end position="68"/>
    </location>
</feature>
<dbReference type="RefSeq" id="WP_013130995.1">
    <property type="nucleotide sequence ID" value="NC_014165.1"/>
</dbReference>
<feature type="transmembrane region" description="Helical" evidence="7">
    <location>
        <begin position="214"/>
        <end position="238"/>
    </location>
</feature>
<feature type="transmembrane region" description="Helical" evidence="7">
    <location>
        <begin position="147"/>
        <end position="171"/>
    </location>
</feature>
<dbReference type="GO" id="GO:0019646">
    <property type="term" value="P:aerobic electron transport chain"/>
    <property type="evidence" value="ECO:0007669"/>
    <property type="project" value="TreeGrafter"/>
</dbReference>
<dbReference type="Proteomes" id="UP000006640">
    <property type="component" value="Chromosome"/>
</dbReference>
<dbReference type="OrthoDB" id="9776710at2"/>
<keyword evidence="4 7" id="KW-0812">Transmembrane</keyword>
<feature type="transmembrane region" description="Helical" evidence="7">
    <location>
        <begin position="112"/>
        <end position="135"/>
    </location>
</feature>
<accession>D6Y5W6</accession>
<dbReference type="PANTHER" id="PTHR43141">
    <property type="entry name" value="CYTOCHROME BD2 SUBUNIT II"/>
    <property type="match status" value="1"/>
</dbReference>
<comment type="similarity">
    <text evidence="2">Belongs to the cytochrome ubiquinol oxidase subunit 2 family.</text>
</comment>
<feature type="transmembrane region" description="Helical" evidence="7">
    <location>
        <begin position="6"/>
        <end position="32"/>
    </location>
</feature>
<evidence type="ECO:0000256" key="5">
    <source>
        <dbReference type="ARBA" id="ARBA00022989"/>
    </source>
</evidence>
<keyword evidence="5 7" id="KW-1133">Transmembrane helix</keyword>
<dbReference type="InterPro" id="IPR003317">
    <property type="entry name" value="Cyt-d_oxidase_su2"/>
</dbReference>
<dbReference type="HOGENOM" id="CLU_095707_0_0_11"/>
<sequence>MELLWFALFAVLLIGYFALEGFDLGVGLLLPLLGRTWERRDRMIAAMAPFVLANEVWLVAVAGTLAGVYPEVESRVIPGLYPLVMAALIAWIARDAGLWFRRRLDGAGWRAVWDAMITLGSLGLTVTWGLALYALATGFTAPPLHPFGLALAAAVTVACAFHGWTFLCWRAPGLTGTARTGRGLAISALGTAAPAIAVVAAGAARLLSGTTTPAALSVLSLVVLPLVPVLAAAQLWVWRTFGRDAGDRGLPSFF</sequence>
<evidence type="ECO:0000256" key="7">
    <source>
        <dbReference type="SAM" id="Phobius"/>
    </source>
</evidence>
<dbReference type="EMBL" id="CP001874">
    <property type="protein sequence ID" value="ADG87462.1"/>
    <property type="molecule type" value="Genomic_DNA"/>
</dbReference>
<evidence type="ECO:0000256" key="3">
    <source>
        <dbReference type="ARBA" id="ARBA00022475"/>
    </source>
</evidence>
<dbReference type="Pfam" id="PF02322">
    <property type="entry name" value="Cyt_bd_oxida_II"/>
    <property type="match status" value="1"/>
</dbReference>
<dbReference type="PANTHER" id="PTHR43141:SF4">
    <property type="entry name" value="CYTOCHROME BD2 SUBUNIT II"/>
    <property type="match status" value="1"/>
</dbReference>
<evidence type="ECO:0000256" key="6">
    <source>
        <dbReference type="ARBA" id="ARBA00023136"/>
    </source>
</evidence>